<dbReference type="PROSITE" id="PS51201">
    <property type="entry name" value="RCK_N"/>
    <property type="match status" value="1"/>
</dbReference>
<accession>A0A381P1P9</accession>
<dbReference type="InterPro" id="IPR003148">
    <property type="entry name" value="RCK_N"/>
</dbReference>
<dbReference type="PANTHER" id="PTHR43833:SF8">
    <property type="entry name" value="TRK SYSTEM POTASSIUM UPTAKE PROTEIN TRKA"/>
    <property type="match status" value="1"/>
</dbReference>
<dbReference type="PANTHER" id="PTHR43833">
    <property type="entry name" value="POTASSIUM CHANNEL PROTEIN 2-RELATED-RELATED"/>
    <property type="match status" value="1"/>
</dbReference>
<organism evidence="2">
    <name type="scientific">marine metagenome</name>
    <dbReference type="NCBI Taxonomy" id="408172"/>
    <lineage>
        <taxon>unclassified sequences</taxon>
        <taxon>metagenomes</taxon>
        <taxon>ecological metagenomes</taxon>
    </lineage>
</organism>
<evidence type="ECO:0000313" key="2">
    <source>
        <dbReference type="EMBL" id="SUZ60780.1"/>
    </source>
</evidence>
<dbReference type="EMBL" id="UINC01000765">
    <property type="protein sequence ID" value="SUZ60780.1"/>
    <property type="molecule type" value="Genomic_DNA"/>
</dbReference>
<dbReference type="AlphaFoldDB" id="A0A381P1P9"/>
<dbReference type="SUPFAM" id="SSF51735">
    <property type="entry name" value="NAD(P)-binding Rossmann-fold domains"/>
    <property type="match status" value="1"/>
</dbReference>
<dbReference type="InterPro" id="IPR050721">
    <property type="entry name" value="Trk_Ktr_HKT_K-transport"/>
</dbReference>
<dbReference type="Gene3D" id="3.40.50.720">
    <property type="entry name" value="NAD(P)-binding Rossmann-like Domain"/>
    <property type="match status" value="1"/>
</dbReference>
<evidence type="ECO:0000259" key="1">
    <source>
        <dbReference type="PROSITE" id="PS51201"/>
    </source>
</evidence>
<protein>
    <recommendedName>
        <fullName evidence="1">RCK N-terminal domain-containing protein</fullName>
    </recommendedName>
</protein>
<dbReference type="InterPro" id="IPR036291">
    <property type="entry name" value="NAD(P)-bd_dom_sf"/>
</dbReference>
<name>A0A381P1P9_9ZZZZ</name>
<proteinExistence type="predicted"/>
<sequence length="133" mass="14374">MRVLIFGCNRLSSSLVAGLAAEGNQITVLSGERDCLEIVASHPGVRVVLTAEPMMQDYLQEGGIDHADVFLAMSSDDHQNLLVAQIAKQIFNVPKVVCHLASPQLQVMYAALGLDVVGYSLGLLQDVRRAIEQ</sequence>
<reference evidence="2" key="1">
    <citation type="submission" date="2018-05" db="EMBL/GenBank/DDBJ databases">
        <authorList>
            <person name="Lanie J.A."/>
            <person name="Ng W.-L."/>
            <person name="Kazmierczak K.M."/>
            <person name="Andrzejewski T.M."/>
            <person name="Davidsen T.M."/>
            <person name="Wayne K.J."/>
            <person name="Tettelin H."/>
            <person name="Glass J.I."/>
            <person name="Rusch D."/>
            <person name="Podicherti R."/>
            <person name="Tsui H.-C.T."/>
            <person name="Winkler M.E."/>
        </authorList>
    </citation>
    <scope>NUCLEOTIDE SEQUENCE</scope>
</reference>
<dbReference type="GO" id="GO:0006813">
    <property type="term" value="P:potassium ion transport"/>
    <property type="evidence" value="ECO:0007669"/>
    <property type="project" value="InterPro"/>
</dbReference>
<gene>
    <name evidence="2" type="ORF">METZ01_LOCUS13634</name>
</gene>
<dbReference type="Pfam" id="PF02254">
    <property type="entry name" value="TrkA_N"/>
    <property type="match status" value="1"/>
</dbReference>
<feature type="domain" description="RCK N-terminal" evidence="1">
    <location>
        <begin position="1"/>
        <end position="131"/>
    </location>
</feature>